<evidence type="ECO:0000313" key="2">
    <source>
        <dbReference type="Proteomes" id="UP000268230"/>
    </source>
</evidence>
<name>A0A3Q8U1I2_9PSED</name>
<dbReference type="AlphaFoldDB" id="A0A3Q8U1I2"/>
<evidence type="ECO:0000313" key="1">
    <source>
        <dbReference type="EMBL" id="AZL69228.1"/>
    </source>
</evidence>
<dbReference type="KEGG" id="pory:EJA05_16505"/>
<dbReference type="Proteomes" id="UP000268230">
    <property type="component" value="Chromosome"/>
</dbReference>
<dbReference type="OrthoDB" id="9957086at2"/>
<sequence length="95" mass="10048">MTCQLSDARDVVAREAIDQLAAAVQTILQLEELLRAARPGLGEHTAPARLIELGIYAAGDQANGFDCAREDLHRRLQDCAPQNAVDPVRGAGGAA</sequence>
<reference evidence="1 2" key="1">
    <citation type="submission" date="2018-12" db="EMBL/GenBank/DDBJ databases">
        <authorList>
            <person name="Li S."/>
            <person name="Yang R."/>
            <person name="Chen G."/>
            <person name="Zou L."/>
            <person name="Zhang C."/>
            <person name="Chen Y."/>
            <person name="Liu Z."/>
            <person name="Li Y."/>
            <person name="Yan Y."/>
            <person name="Huang M."/>
            <person name="Chen T."/>
        </authorList>
    </citation>
    <scope>NUCLEOTIDE SEQUENCE [LARGE SCALE GENOMIC DNA]</scope>
    <source>
        <strain evidence="1 2">1257</strain>
    </source>
</reference>
<dbReference type="EMBL" id="CP034338">
    <property type="protein sequence ID" value="AZL69228.1"/>
    <property type="molecule type" value="Genomic_DNA"/>
</dbReference>
<proteinExistence type="predicted"/>
<gene>
    <name evidence="1" type="ORF">EJA05_16505</name>
</gene>
<organism evidence="1 2">
    <name type="scientific">Pseudomonas entomophila</name>
    <dbReference type="NCBI Taxonomy" id="312306"/>
    <lineage>
        <taxon>Bacteria</taxon>
        <taxon>Pseudomonadati</taxon>
        <taxon>Pseudomonadota</taxon>
        <taxon>Gammaproteobacteria</taxon>
        <taxon>Pseudomonadales</taxon>
        <taxon>Pseudomonadaceae</taxon>
        <taxon>Pseudomonas</taxon>
    </lineage>
</organism>
<protein>
    <submittedName>
        <fullName evidence="1">Uncharacterized protein</fullName>
    </submittedName>
</protein>
<accession>A0A3Q8U1I2</accession>